<comment type="caution">
    <text evidence="1">The sequence shown here is derived from an EMBL/GenBank/DDBJ whole genome shotgun (WGS) entry which is preliminary data.</text>
</comment>
<accession>A0AA88RB13</accession>
<dbReference type="Proteomes" id="UP001187471">
    <property type="component" value="Unassembled WGS sequence"/>
</dbReference>
<keyword evidence="2" id="KW-1185">Reference proteome</keyword>
<proteinExistence type="predicted"/>
<reference evidence="1" key="1">
    <citation type="submission" date="2022-12" db="EMBL/GenBank/DDBJ databases">
        <title>Draft genome assemblies for two species of Escallonia (Escalloniales).</title>
        <authorList>
            <person name="Chanderbali A."/>
            <person name="Dervinis C."/>
            <person name="Anghel I."/>
            <person name="Soltis D."/>
            <person name="Soltis P."/>
            <person name="Zapata F."/>
        </authorList>
    </citation>
    <scope>NUCLEOTIDE SEQUENCE</scope>
    <source>
        <strain evidence="1">UCBG92.1500</strain>
        <tissue evidence="1">Leaf</tissue>
    </source>
</reference>
<name>A0AA88RB13_9ASTE</name>
<dbReference type="AlphaFoldDB" id="A0AA88RB13"/>
<protein>
    <submittedName>
        <fullName evidence="1">Uncharacterized protein</fullName>
    </submittedName>
</protein>
<dbReference type="EMBL" id="JAVXUO010001480">
    <property type="protein sequence ID" value="KAK2981954.1"/>
    <property type="molecule type" value="Genomic_DNA"/>
</dbReference>
<organism evidence="1 2">
    <name type="scientific">Escallonia rubra</name>
    <dbReference type="NCBI Taxonomy" id="112253"/>
    <lineage>
        <taxon>Eukaryota</taxon>
        <taxon>Viridiplantae</taxon>
        <taxon>Streptophyta</taxon>
        <taxon>Embryophyta</taxon>
        <taxon>Tracheophyta</taxon>
        <taxon>Spermatophyta</taxon>
        <taxon>Magnoliopsida</taxon>
        <taxon>eudicotyledons</taxon>
        <taxon>Gunneridae</taxon>
        <taxon>Pentapetalae</taxon>
        <taxon>asterids</taxon>
        <taxon>campanulids</taxon>
        <taxon>Escalloniales</taxon>
        <taxon>Escalloniaceae</taxon>
        <taxon>Escallonia</taxon>
    </lineage>
</organism>
<sequence>MAEPFIMVVVLGMIRHIKLMFMLALSHLHLINAQEQDYSVPHPASYVIAGNLPSPSLVPVPTHLSTASIKKRLPVQREEKEDTEIHGGWREVNTYLAGVSDGAKFISSLGFPGGGNANVAGPSSCRSTRNGNCSLSLPLNPISTLNLLETNAISQRVLGVH</sequence>
<evidence type="ECO:0000313" key="2">
    <source>
        <dbReference type="Proteomes" id="UP001187471"/>
    </source>
</evidence>
<gene>
    <name evidence="1" type="ORF">RJ640_019174</name>
</gene>
<evidence type="ECO:0000313" key="1">
    <source>
        <dbReference type="EMBL" id="KAK2981954.1"/>
    </source>
</evidence>